<dbReference type="GO" id="GO:0003677">
    <property type="term" value="F:DNA binding"/>
    <property type="evidence" value="ECO:0007669"/>
    <property type="project" value="UniProtKB-KW"/>
</dbReference>
<accession>A0A7X5UXY3</accession>
<reference evidence="6 7" key="1">
    <citation type="submission" date="2020-03" db="EMBL/GenBank/DDBJ databases">
        <title>Genomic Encyclopedia of Type Strains, Phase IV (KMG-IV): sequencing the most valuable type-strain genomes for metagenomic binning, comparative biology and taxonomic classification.</title>
        <authorList>
            <person name="Goeker M."/>
        </authorList>
    </citation>
    <scope>NUCLEOTIDE SEQUENCE [LARGE SCALE GENOMIC DNA]</scope>
    <source>
        <strain evidence="6 7">DSM 4733</strain>
    </source>
</reference>
<name>A0A7X5UXY3_9SPHN</name>
<dbReference type="InterPro" id="IPR000847">
    <property type="entry name" value="LysR_HTH_N"/>
</dbReference>
<dbReference type="Gene3D" id="1.10.10.10">
    <property type="entry name" value="Winged helix-like DNA-binding domain superfamily/Winged helix DNA-binding domain"/>
    <property type="match status" value="1"/>
</dbReference>
<proteinExistence type="inferred from homology"/>
<comment type="caution">
    <text evidence="6">The sequence shown here is derived from an EMBL/GenBank/DDBJ whole genome shotgun (WGS) entry which is preliminary data.</text>
</comment>
<evidence type="ECO:0000313" key="6">
    <source>
        <dbReference type="EMBL" id="NIJ64267.1"/>
    </source>
</evidence>
<evidence type="ECO:0000256" key="1">
    <source>
        <dbReference type="ARBA" id="ARBA00009437"/>
    </source>
</evidence>
<feature type="domain" description="HTH lysR-type" evidence="5">
    <location>
        <begin position="3"/>
        <end position="60"/>
    </location>
</feature>
<dbReference type="Pfam" id="PF03466">
    <property type="entry name" value="LysR_substrate"/>
    <property type="match status" value="1"/>
</dbReference>
<dbReference type="InterPro" id="IPR005119">
    <property type="entry name" value="LysR_subst-bd"/>
</dbReference>
<evidence type="ECO:0000259" key="5">
    <source>
        <dbReference type="PROSITE" id="PS50931"/>
    </source>
</evidence>
<evidence type="ECO:0000313" key="7">
    <source>
        <dbReference type="Proteomes" id="UP000564677"/>
    </source>
</evidence>
<keyword evidence="3 6" id="KW-0238">DNA-binding</keyword>
<keyword evidence="4" id="KW-0804">Transcription</keyword>
<keyword evidence="2" id="KW-0805">Transcription regulation</keyword>
<gene>
    <name evidence="6" type="ORF">FHR20_001198</name>
</gene>
<dbReference type="PROSITE" id="PS50931">
    <property type="entry name" value="HTH_LYSR"/>
    <property type="match status" value="1"/>
</dbReference>
<dbReference type="PANTHER" id="PTHR30346">
    <property type="entry name" value="TRANSCRIPTIONAL DUAL REGULATOR HCAR-RELATED"/>
    <property type="match status" value="1"/>
</dbReference>
<dbReference type="PANTHER" id="PTHR30346:SF0">
    <property type="entry name" value="HCA OPERON TRANSCRIPTIONAL ACTIVATOR HCAR"/>
    <property type="match status" value="1"/>
</dbReference>
<organism evidence="6 7">
    <name type="scientific">Sphingomonas leidyi</name>
    <dbReference type="NCBI Taxonomy" id="68569"/>
    <lineage>
        <taxon>Bacteria</taxon>
        <taxon>Pseudomonadati</taxon>
        <taxon>Pseudomonadota</taxon>
        <taxon>Alphaproteobacteria</taxon>
        <taxon>Sphingomonadales</taxon>
        <taxon>Sphingomonadaceae</taxon>
        <taxon>Sphingomonas</taxon>
    </lineage>
</organism>
<dbReference type="SUPFAM" id="SSF46785">
    <property type="entry name" value="Winged helix' DNA-binding domain"/>
    <property type="match status" value="1"/>
</dbReference>
<dbReference type="Gene3D" id="3.40.190.10">
    <property type="entry name" value="Periplasmic binding protein-like II"/>
    <property type="match status" value="2"/>
</dbReference>
<evidence type="ECO:0000256" key="3">
    <source>
        <dbReference type="ARBA" id="ARBA00023125"/>
    </source>
</evidence>
<dbReference type="Proteomes" id="UP000564677">
    <property type="component" value="Unassembled WGS sequence"/>
</dbReference>
<protein>
    <submittedName>
        <fullName evidence="6">DNA-binding transcriptional LysR family regulator</fullName>
    </submittedName>
</protein>
<comment type="similarity">
    <text evidence="1">Belongs to the LysR transcriptional regulatory family.</text>
</comment>
<evidence type="ECO:0000256" key="4">
    <source>
        <dbReference type="ARBA" id="ARBA00023163"/>
    </source>
</evidence>
<evidence type="ECO:0000256" key="2">
    <source>
        <dbReference type="ARBA" id="ARBA00023015"/>
    </source>
</evidence>
<dbReference type="GO" id="GO:0003700">
    <property type="term" value="F:DNA-binding transcription factor activity"/>
    <property type="evidence" value="ECO:0007669"/>
    <property type="project" value="InterPro"/>
</dbReference>
<keyword evidence="7" id="KW-1185">Reference proteome</keyword>
<dbReference type="Pfam" id="PF00126">
    <property type="entry name" value="HTH_1"/>
    <property type="match status" value="1"/>
</dbReference>
<sequence length="302" mass="33430">MPFELRQLRFAVVAGETRSFAEAARKLCVKQTTLSKRIALLEQRLGMTLFERSTQGAVPTKMGADFLETARRIVEEIDALRISARAMGRGEAGTLTFGFSTSLSASHLRATLLDFVHRFPGVELIGIEGGHAELERGLMSRLIDIALIPGELMGVGLQRRHLWPERWLVALPEEHMLAEADRIYWHDLRNENFVVPAADPGPDAADLLRVRLAEPGLKPDIAMRSVSRENILNMVSTGRFLTLVCDTASGVKYPGTVLREIHDTSGLAHVDFTAFWRDGNDNPALKSLFSVIGERYPAFAGP</sequence>
<dbReference type="SUPFAM" id="SSF53850">
    <property type="entry name" value="Periplasmic binding protein-like II"/>
    <property type="match status" value="1"/>
</dbReference>
<dbReference type="InterPro" id="IPR036390">
    <property type="entry name" value="WH_DNA-bd_sf"/>
</dbReference>
<dbReference type="AlphaFoldDB" id="A0A7X5UXY3"/>
<dbReference type="GO" id="GO:0032993">
    <property type="term" value="C:protein-DNA complex"/>
    <property type="evidence" value="ECO:0007669"/>
    <property type="project" value="TreeGrafter"/>
</dbReference>
<dbReference type="EMBL" id="JAASQV010000001">
    <property type="protein sequence ID" value="NIJ64267.1"/>
    <property type="molecule type" value="Genomic_DNA"/>
</dbReference>
<dbReference type="PRINTS" id="PR00039">
    <property type="entry name" value="HTHLYSR"/>
</dbReference>
<dbReference type="CDD" id="cd08414">
    <property type="entry name" value="PBP2_LTTR_aromatics_like"/>
    <property type="match status" value="1"/>
</dbReference>
<dbReference type="FunFam" id="1.10.10.10:FF:000001">
    <property type="entry name" value="LysR family transcriptional regulator"/>
    <property type="match status" value="1"/>
</dbReference>
<dbReference type="RefSeq" id="WP_167298652.1">
    <property type="nucleotide sequence ID" value="NZ_JAASQV010000001.1"/>
</dbReference>
<dbReference type="InterPro" id="IPR036388">
    <property type="entry name" value="WH-like_DNA-bd_sf"/>
</dbReference>